<name>A0A927MX63_9ACTN</name>
<dbReference type="PROSITE" id="PS00893">
    <property type="entry name" value="NUDIX_BOX"/>
    <property type="match status" value="1"/>
</dbReference>
<evidence type="ECO:0000256" key="1">
    <source>
        <dbReference type="ARBA" id="ARBA00022801"/>
    </source>
</evidence>
<feature type="domain" description="Nudix hydrolase" evidence="2">
    <location>
        <begin position="17"/>
        <end position="161"/>
    </location>
</feature>
<dbReference type="GO" id="GO:0004081">
    <property type="term" value="F:bis(5'-nucleosyl)-tetraphosphatase (asymmetrical) activity"/>
    <property type="evidence" value="ECO:0007669"/>
    <property type="project" value="TreeGrafter"/>
</dbReference>
<dbReference type="InterPro" id="IPR015797">
    <property type="entry name" value="NUDIX_hydrolase-like_dom_sf"/>
</dbReference>
<dbReference type="Gene3D" id="3.90.79.10">
    <property type="entry name" value="Nucleoside Triphosphate Pyrophosphohydrolase"/>
    <property type="match status" value="1"/>
</dbReference>
<dbReference type="Proteomes" id="UP000638648">
    <property type="component" value="Unassembled WGS sequence"/>
</dbReference>
<protein>
    <submittedName>
        <fullName evidence="3">8-oxo-dGTP pyrophosphatase MutT (NUDIX family)</fullName>
    </submittedName>
</protein>
<dbReference type="InterPro" id="IPR000086">
    <property type="entry name" value="NUDIX_hydrolase_dom"/>
</dbReference>
<dbReference type="InterPro" id="IPR051325">
    <property type="entry name" value="Nudix_hydrolase_domain"/>
</dbReference>
<dbReference type="RefSeq" id="WP_337918008.1">
    <property type="nucleotide sequence ID" value="NZ_JADBEM010000001.1"/>
</dbReference>
<dbReference type="Pfam" id="PF00293">
    <property type="entry name" value="NUDIX"/>
    <property type="match status" value="1"/>
</dbReference>
<dbReference type="PANTHER" id="PTHR21340:SF0">
    <property type="entry name" value="BIS(5'-NUCLEOSYL)-TETRAPHOSPHATASE [ASYMMETRICAL]"/>
    <property type="match status" value="1"/>
</dbReference>
<organism evidence="3 4">
    <name type="scientific">Actinopolymorpha pittospori</name>
    <dbReference type="NCBI Taxonomy" id="648752"/>
    <lineage>
        <taxon>Bacteria</taxon>
        <taxon>Bacillati</taxon>
        <taxon>Actinomycetota</taxon>
        <taxon>Actinomycetes</taxon>
        <taxon>Propionibacteriales</taxon>
        <taxon>Actinopolymorphaceae</taxon>
        <taxon>Actinopolymorpha</taxon>
    </lineage>
</organism>
<dbReference type="InterPro" id="IPR020084">
    <property type="entry name" value="NUDIX_hydrolase_CS"/>
</dbReference>
<comment type="caution">
    <text evidence="3">The sequence shown here is derived from an EMBL/GenBank/DDBJ whole genome shotgun (WGS) entry which is preliminary data.</text>
</comment>
<dbReference type="PROSITE" id="PS51462">
    <property type="entry name" value="NUDIX"/>
    <property type="match status" value="1"/>
</dbReference>
<evidence type="ECO:0000313" key="3">
    <source>
        <dbReference type="EMBL" id="MBE1608556.1"/>
    </source>
</evidence>
<dbReference type="EMBL" id="JADBEM010000001">
    <property type="protein sequence ID" value="MBE1608556.1"/>
    <property type="molecule type" value="Genomic_DNA"/>
</dbReference>
<accession>A0A927MX63</accession>
<dbReference type="GO" id="GO:0006167">
    <property type="term" value="P:AMP biosynthetic process"/>
    <property type="evidence" value="ECO:0007669"/>
    <property type="project" value="TreeGrafter"/>
</dbReference>
<dbReference type="SUPFAM" id="SSF55811">
    <property type="entry name" value="Nudix"/>
    <property type="match status" value="1"/>
</dbReference>
<dbReference type="AlphaFoldDB" id="A0A927MX63"/>
<keyword evidence="4" id="KW-1185">Reference proteome</keyword>
<evidence type="ECO:0000313" key="4">
    <source>
        <dbReference type="Proteomes" id="UP000638648"/>
    </source>
</evidence>
<dbReference type="CDD" id="cd18876">
    <property type="entry name" value="NUDIX_Hydrolase"/>
    <property type="match status" value="1"/>
</dbReference>
<proteinExistence type="predicted"/>
<dbReference type="PANTHER" id="PTHR21340">
    <property type="entry name" value="DIADENOSINE 5,5-P1,P4-TETRAPHOSPHATE PYROPHOSPHOHYDROLASE MUTT"/>
    <property type="match status" value="1"/>
</dbReference>
<gene>
    <name evidence="3" type="ORF">HEB94_005404</name>
</gene>
<dbReference type="GO" id="GO:0006754">
    <property type="term" value="P:ATP biosynthetic process"/>
    <property type="evidence" value="ECO:0007669"/>
    <property type="project" value="TreeGrafter"/>
</dbReference>
<evidence type="ECO:0000259" key="2">
    <source>
        <dbReference type="PROSITE" id="PS51462"/>
    </source>
</evidence>
<reference evidence="3" key="1">
    <citation type="submission" date="2020-10" db="EMBL/GenBank/DDBJ databases">
        <title>Sequencing the genomes of 1000 actinobacteria strains.</title>
        <authorList>
            <person name="Klenk H.-P."/>
        </authorList>
    </citation>
    <scope>NUCLEOTIDE SEQUENCE</scope>
    <source>
        <strain evidence="3">DSM 45354</strain>
    </source>
</reference>
<keyword evidence="1" id="KW-0378">Hydrolase</keyword>
<sequence length="178" mass="19446">MNQIDELEPLPRGPLPAKREAHMAVFFDTDGRLLLVKATYGVSPWGFPGGVADSDETPRATVRREVEEEIGLAKEPGALLVVDWEPSHDRNLTERQRAAGWSERILDGVILIFDGGVLTPDDIAAIKLDPGEVEEYTFLPLDQAVECLDSLHARRAIAAAQAREAGTVVYLEDGHPPA</sequence>